<evidence type="ECO:0000256" key="4">
    <source>
        <dbReference type="ARBA" id="ARBA00023180"/>
    </source>
</evidence>
<evidence type="ECO:0000313" key="9">
    <source>
        <dbReference type="Ensembl" id="ENSLCNP00005020869.1"/>
    </source>
</evidence>
<evidence type="ECO:0000256" key="7">
    <source>
        <dbReference type="SAM" id="Phobius"/>
    </source>
</evidence>
<feature type="region of interest" description="Disordered" evidence="6">
    <location>
        <begin position="78"/>
        <end position="101"/>
    </location>
</feature>
<evidence type="ECO:0000256" key="2">
    <source>
        <dbReference type="ARBA" id="ARBA00022536"/>
    </source>
</evidence>
<comment type="similarity">
    <text evidence="1">Belongs to the EGF-CFC (Cripto-1/FRL1/Cryptic) family.</text>
</comment>
<dbReference type="Pfam" id="PF09443">
    <property type="entry name" value="CFC"/>
    <property type="match status" value="1"/>
</dbReference>
<dbReference type="GO" id="GO:0007165">
    <property type="term" value="P:signal transduction"/>
    <property type="evidence" value="ECO:0007669"/>
    <property type="project" value="UniProtKB-ARBA"/>
</dbReference>
<keyword evidence="3 5" id="KW-1015">Disulfide bond</keyword>
<sequence>ISSTWETTVRSVLFIVSYFLLPICFLIIISLIFSVFLKGYQREKHKGNREEINNATVQKLLQKTLNWTLNNFGEVNASANGWRENPTSQRQAEADSQATPPTGEPQLLHCCSNGGTCVLGSFCVCPAHFTGRYCEHDQRHSECGSVKHGAWTFLGCRLCRCVFAALHCLPRQTPGSCGKSTRLLLAQSTHAGGCSFVPIYPQRSSCARRHRNDAPRERRCSGLPHILKASMVWRTHGVNAHL</sequence>
<reference evidence="9" key="1">
    <citation type="submission" date="2025-08" db="UniProtKB">
        <authorList>
            <consortium name="Ensembl"/>
        </authorList>
    </citation>
    <scope>IDENTIFICATION</scope>
</reference>
<protein>
    <recommendedName>
        <fullName evidence="8">EGF-like domain-containing protein</fullName>
    </recommendedName>
</protein>
<dbReference type="AlphaFoldDB" id="A0A667HKC7"/>
<accession>A0A667HKC7</accession>
<keyword evidence="7" id="KW-1133">Transmembrane helix</keyword>
<evidence type="ECO:0000313" key="10">
    <source>
        <dbReference type="Proteomes" id="UP000472241"/>
    </source>
</evidence>
<evidence type="ECO:0000256" key="5">
    <source>
        <dbReference type="PROSITE-ProRule" id="PRU00076"/>
    </source>
</evidence>
<comment type="caution">
    <text evidence="5">Lacks conserved residue(s) required for the propagation of feature annotation.</text>
</comment>
<evidence type="ECO:0000256" key="1">
    <source>
        <dbReference type="ARBA" id="ARBA00007384"/>
    </source>
</evidence>
<evidence type="ECO:0000256" key="6">
    <source>
        <dbReference type="SAM" id="MobiDB-lite"/>
    </source>
</evidence>
<keyword evidence="7" id="KW-0812">Transmembrane</keyword>
<organism evidence="9 10">
    <name type="scientific">Lynx canadensis</name>
    <name type="common">Canada lynx</name>
    <name type="synonym">Felis canadensis</name>
    <dbReference type="NCBI Taxonomy" id="61383"/>
    <lineage>
        <taxon>Eukaryota</taxon>
        <taxon>Metazoa</taxon>
        <taxon>Chordata</taxon>
        <taxon>Craniata</taxon>
        <taxon>Vertebrata</taxon>
        <taxon>Euteleostomi</taxon>
        <taxon>Mammalia</taxon>
        <taxon>Eutheria</taxon>
        <taxon>Laurasiatheria</taxon>
        <taxon>Carnivora</taxon>
        <taxon>Feliformia</taxon>
        <taxon>Felidae</taxon>
        <taxon>Felinae</taxon>
        <taxon>Lynx</taxon>
    </lineage>
</organism>
<evidence type="ECO:0000256" key="3">
    <source>
        <dbReference type="ARBA" id="ARBA00023157"/>
    </source>
</evidence>
<dbReference type="InterPro" id="IPR019011">
    <property type="entry name" value="Cryptic/Cripto_CFC-dom"/>
</dbReference>
<dbReference type="InterPro" id="IPR000742">
    <property type="entry name" value="EGF"/>
</dbReference>
<keyword evidence="10" id="KW-1185">Reference proteome</keyword>
<reference evidence="9" key="2">
    <citation type="submission" date="2025-09" db="UniProtKB">
        <authorList>
            <consortium name="Ensembl"/>
        </authorList>
    </citation>
    <scope>IDENTIFICATION</scope>
</reference>
<keyword evidence="7" id="KW-0472">Membrane</keyword>
<evidence type="ECO:0000259" key="8">
    <source>
        <dbReference type="PROSITE" id="PS50026"/>
    </source>
</evidence>
<feature type="transmembrane region" description="Helical" evidence="7">
    <location>
        <begin position="12"/>
        <end position="37"/>
    </location>
</feature>
<keyword evidence="4" id="KW-0325">Glycoprotein</keyword>
<keyword evidence="2 5" id="KW-0245">EGF-like domain</keyword>
<name>A0A667HKC7_LYNCA</name>
<dbReference type="PROSITE" id="PS50026">
    <property type="entry name" value="EGF_3"/>
    <property type="match status" value="1"/>
</dbReference>
<feature type="compositionally biased region" description="Polar residues" evidence="6">
    <location>
        <begin position="78"/>
        <end position="100"/>
    </location>
</feature>
<dbReference type="Ensembl" id="ENSLCNT00005023350.1">
    <property type="protein sequence ID" value="ENSLCNP00005020869.1"/>
    <property type="gene ID" value="ENSLCNG00005013615.1"/>
</dbReference>
<dbReference type="SUPFAM" id="SSF57196">
    <property type="entry name" value="EGF/Laminin"/>
    <property type="match status" value="2"/>
</dbReference>
<dbReference type="Proteomes" id="UP000472241">
    <property type="component" value="Unplaced"/>
</dbReference>
<dbReference type="PROSITE" id="PS00022">
    <property type="entry name" value="EGF_1"/>
    <property type="match status" value="1"/>
</dbReference>
<proteinExistence type="inferred from homology"/>
<dbReference type="CDD" id="cd00054">
    <property type="entry name" value="EGF_CA"/>
    <property type="match status" value="1"/>
</dbReference>
<feature type="disulfide bond" evidence="5">
    <location>
        <begin position="125"/>
        <end position="134"/>
    </location>
</feature>
<dbReference type="Gene3D" id="2.10.25.10">
    <property type="entry name" value="Laminin"/>
    <property type="match status" value="1"/>
</dbReference>
<feature type="domain" description="EGF-like" evidence="8">
    <location>
        <begin position="106"/>
        <end position="135"/>
    </location>
</feature>
<dbReference type="FunFam" id="2.10.25.10:FF:000421">
    <property type="entry name" value="Teratocarcinoma-derived growth factor"/>
    <property type="match status" value="1"/>
</dbReference>